<evidence type="ECO:0000256" key="1">
    <source>
        <dbReference type="ARBA" id="ARBA00005417"/>
    </source>
</evidence>
<proteinExistence type="inferred from homology"/>
<dbReference type="Pfam" id="PF08352">
    <property type="entry name" value="oligo_HPY"/>
    <property type="match status" value="1"/>
</dbReference>
<dbReference type="PROSITE" id="PS00211">
    <property type="entry name" value="ABC_TRANSPORTER_1"/>
    <property type="match status" value="1"/>
</dbReference>
<dbReference type="FunFam" id="3.40.50.300:FF:000016">
    <property type="entry name" value="Oligopeptide ABC transporter ATP-binding component"/>
    <property type="match status" value="1"/>
</dbReference>
<dbReference type="NCBIfam" id="TIGR01727">
    <property type="entry name" value="oligo_HPY"/>
    <property type="match status" value="1"/>
</dbReference>
<dbReference type="RefSeq" id="WP_238711919.1">
    <property type="nucleotide sequence ID" value="NZ_JAEPBH010000001.1"/>
</dbReference>
<dbReference type="Gene3D" id="3.40.50.300">
    <property type="entry name" value="P-loop containing nucleotide triphosphate hydrolases"/>
    <property type="match status" value="1"/>
</dbReference>
<dbReference type="Pfam" id="PF00005">
    <property type="entry name" value="ABC_tran"/>
    <property type="match status" value="1"/>
</dbReference>
<keyword evidence="7" id="KW-1185">Reference proteome</keyword>
<dbReference type="CDD" id="cd03257">
    <property type="entry name" value="ABC_NikE_OppD_transporters"/>
    <property type="match status" value="1"/>
</dbReference>
<dbReference type="PROSITE" id="PS50893">
    <property type="entry name" value="ABC_TRANSPORTER_2"/>
    <property type="match status" value="1"/>
</dbReference>
<comment type="similarity">
    <text evidence="1">Belongs to the ABC transporter superfamily.</text>
</comment>
<dbReference type="InterPro" id="IPR027417">
    <property type="entry name" value="P-loop_NTPase"/>
</dbReference>
<organism evidence="6 7">
    <name type="scientific">Tenebrionibacter intestinalis</name>
    <dbReference type="NCBI Taxonomy" id="2799638"/>
    <lineage>
        <taxon>Bacteria</taxon>
        <taxon>Pseudomonadati</taxon>
        <taxon>Pseudomonadota</taxon>
        <taxon>Gammaproteobacteria</taxon>
        <taxon>Enterobacterales</taxon>
        <taxon>Enterobacteriaceae</taxon>
        <taxon>Tenebrionibacter/Tenebrionicola group</taxon>
        <taxon>Tenebrionibacter</taxon>
    </lineage>
</organism>
<dbReference type="InterPro" id="IPR003593">
    <property type="entry name" value="AAA+_ATPase"/>
</dbReference>
<evidence type="ECO:0000313" key="6">
    <source>
        <dbReference type="EMBL" id="MBK4713920.1"/>
    </source>
</evidence>
<evidence type="ECO:0000313" key="7">
    <source>
        <dbReference type="Proteomes" id="UP000659047"/>
    </source>
</evidence>
<dbReference type="PANTHER" id="PTHR43776">
    <property type="entry name" value="TRANSPORT ATP-BINDING PROTEIN"/>
    <property type="match status" value="1"/>
</dbReference>
<evidence type="ECO:0000256" key="3">
    <source>
        <dbReference type="ARBA" id="ARBA00022741"/>
    </source>
</evidence>
<dbReference type="PANTHER" id="PTHR43776:SF7">
    <property type="entry name" value="D,D-DIPEPTIDE TRANSPORT ATP-BINDING PROTEIN DDPF-RELATED"/>
    <property type="match status" value="1"/>
</dbReference>
<dbReference type="GO" id="GO:0015833">
    <property type="term" value="P:peptide transport"/>
    <property type="evidence" value="ECO:0007669"/>
    <property type="project" value="InterPro"/>
</dbReference>
<evidence type="ECO:0000259" key="5">
    <source>
        <dbReference type="PROSITE" id="PS50893"/>
    </source>
</evidence>
<protein>
    <submittedName>
        <fullName evidence="6">Murein tripeptide/oligopeptide ABC transporter ATP binding protein OppF</fullName>
    </submittedName>
</protein>
<evidence type="ECO:0000256" key="2">
    <source>
        <dbReference type="ARBA" id="ARBA00022448"/>
    </source>
</evidence>
<gene>
    <name evidence="6" type="primary">oppF</name>
    <name evidence="6" type="ORF">JJB97_00960</name>
</gene>
<dbReference type="SMART" id="SM00382">
    <property type="entry name" value="AAA"/>
    <property type="match status" value="1"/>
</dbReference>
<feature type="domain" description="ABC transporter" evidence="5">
    <location>
        <begin position="11"/>
        <end position="264"/>
    </location>
</feature>
<keyword evidence="2" id="KW-0813">Transport</keyword>
<dbReference type="NCBIfam" id="NF011659">
    <property type="entry name" value="PRK15079.1"/>
    <property type="match status" value="1"/>
</dbReference>
<dbReference type="EMBL" id="JAEPBH010000001">
    <property type="protein sequence ID" value="MBK4713920.1"/>
    <property type="molecule type" value="Genomic_DNA"/>
</dbReference>
<keyword evidence="3" id="KW-0547">Nucleotide-binding</keyword>
<keyword evidence="4" id="KW-0067">ATP-binding</keyword>
<dbReference type="SUPFAM" id="SSF52540">
    <property type="entry name" value="P-loop containing nucleoside triphosphate hydrolases"/>
    <property type="match status" value="1"/>
</dbReference>
<dbReference type="GO" id="GO:0016887">
    <property type="term" value="F:ATP hydrolysis activity"/>
    <property type="evidence" value="ECO:0007669"/>
    <property type="project" value="InterPro"/>
</dbReference>
<accession>A0A8K0V4F3</accession>
<name>A0A8K0V4F3_9ENTR</name>
<sequence>MNKLNEKNVLLEVQDLKVHFEMKAQRQWFWQPPKTLKAVDGVSLRLYEGETLGVVGESGCGKSTFARAIIGLVKASSGRVAWLGRDLLGMSHKQWRDVRSDIQMIFQDPLASLNPRMTIGKIIAEPLQSCYPALSRQQVKEKVKAMMARVGLLPNLINRYPHEFSGGQCQRIGIARALILEPKLIICDEPVSALDVSIQAQVVNLLQTLQREMGLSLIFIAHDLAVVKHISDRVLVMYLGHAVELGACSEVYSNPLHPYTRALMSAVPVPDPDKERGKTFQLLEGELPSPINPPSGCVFRTRCPIAGPECAAARPLLKGHFRHAVSCLKVDPI</sequence>
<reference evidence="6" key="1">
    <citation type="submission" date="2021-01" db="EMBL/GenBank/DDBJ databases">
        <title>Intestinitalea alba gen. nov., sp. nov., a novel genus of the family Enterobacteriaceae, isolated from the gut of the plastic-eating mealworm Tenebrio molitor L.</title>
        <authorList>
            <person name="Yang Y."/>
        </authorList>
    </citation>
    <scope>NUCLEOTIDE SEQUENCE</scope>
    <source>
        <strain evidence="6">BIT-L3</strain>
    </source>
</reference>
<dbReference type="InterPro" id="IPR017871">
    <property type="entry name" value="ABC_transporter-like_CS"/>
</dbReference>
<dbReference type="AlphaFoldDB" id="A0A8K0V4F3"/>
<dbReference type="GO" id="GO:0005524">
    <property type="term" value="F:ATP binding"/>
    <property type="evidence" value="ECO:0007669"/>
    <property type="project" value="UniProtKB-KW"/>
</dbReference>
<dbReference type="InterPro" id="IPR013563">
    <property type="entry name" value="Oligopep_ABC_C"/>
</dbReference>
<dbReference type="InterPro" id="IPR003439">
    <property type="entry name" value="ABC_transporter-like_ATP-bd"/>
</dbReference>
<dbReference type="GO" id="GO:0055085">
    <property type="term" value="P:transmembrane transport"/>
    <property type="evidence" value="ECO:0007669"/>
    <property type="project" value="UniProtKB-ARBA"/>
</dbReference>
<dbReference type="InterPro" id="IPR050319">
    <property type="entry name" value="ABC_transp_ATP-bind"/>
</dbReference>
<evidence type="ECO:0000256" key="4">
    <source>
        <dbReference type="ARBA" id="ARBA00022840"/>
    </source>
</evidence>
<dbReference type="Proteomes" id="UP000659047">
    <property type="component" value="Unassembled WGS sequence"/>
</dbReference>
<comment type="caution">
    <text evidence="6">The sequence shown here is derived from an EMBL/GenBank/DDBJ whole genome shotgun (WGS) entry which is preliminary data.</text>
</comment>